<evidence type="ECO:0000313" key="8">
    <source>
        <dbReference type="EMBL" id="RKU42020.1"/>
    </source>
</evidence>
<evidence type="ECO:0000256" key="1">
    <source>
        <dbReference type="ARBA" id="ARBA00001947"/>
    </source>
</evidence>
<keyword evidence="4 6" id="KW-0862">Zinc</keyword>
<dbReference type="Pfam" id="PF00107">
    <property type="entry name" value="ADH_zinc_N"/>
    <property type="match status" value="1"/>
</dbReference>
<dbReference type="InterPro" id="IPR036291">
    <property type="entry name" value="NAD(P)-bd_dom_sf"/>
</dbReference>
<protein>
    <recommendedName>
        <fullName evidence="7">Enoyl reductase (ER) domain-containing protein</fullName>
    </recommendedName>
</protein>
<dbReference type="Proteomes" id="UP000275385">
    <property type="component" value="Unassembled WGS sequence"/>
</dbReference>
<dbReference type="InterPro" id="IPR013154">
    <property type="entry name" value="ADH-like_N"/>
</dbReference>
<dbReference type="FunFam" id="3.40.50.720:FF:000003">
    <property type="entry name" value="S-(hydroxymethyl)glutathione dehydrogenase"/>
    <property type="match status" value="1"/>
</dbReference>
<evidence type="ECO:0000256" key="3">
    <source>
        <dbReference type="ARBA" id="ARBA00022723"/>
    </source>
</evidence>
<dbReference type="GO" id="GO:0016491">
    <property type="term" value="F:oxidoreductase activity"/>
    <property type="evidence" value="ECO:0007669"/>
    <property type="project" value="UniProtKB-KW"/>
</dbReference>
<name>A0A420Y2N8_9PEZI</name>
<evidence type="ECO:0000256" key="5">
    <source>
        <dbReference type="ARBA" id="ARBA00023002"/>
    </source>
</evidence>
<proteinExistence type="inferred from homology"/>
<dbReference type="SUPFAM" id="SSF50129">
    <property type="entry name" value="GroES-like"/>
    <property type="match status" value="1"/>
</dbReference>
<dbReference type="SUPFAM" id="SSF51735">
    <property type="entry name" value="NAD(P)-binding Rossmann-fold domains"/>
    <property type="match status" value="1"/>
</dbReference>
<dbReference type="Gene3D" id="3.90.180.10">
    <property type="entry name" value="Medium-chain alcohol dehydrogenases, catalytic domain"/>
    <property type="match status" value="1"/>
</dbReference>
<comment type="similarity">
    <text evidence="2 6">Belongs to the zinc-containing alcohol dehydrogenase family.</text>
</comment>
<keyword evidence="5" id="KW-0560">Oxidoreductase</keyword>
<dbReference type="SMART" id="SM00829">
    <property type="entry name" value="PKS_ER"/>
    <property type="match status" value="1"/>
</dbReference>
<evidence type="ECO:0000256" key="2">
    <source>
        <dbReference type="ARBA" id="ARBA00008072"/>
    </source>
</evidence>
<dbReference type="PROSITE" id="PS00059">
    <property type="entry name" value="ADH_ZINC"/>
    <property type="match status" value="1"/>
</dbReference>
<feature type="domain" description="Enoyl reductase (ER)" evidence="7">
    <location>
        <begin position="11"/>
        <end position="366"/>
    </location>
</feature>
<dbReference type="InterPro" id="IPR020843">
    <property type="entry name" value="ER"/>
</dbReference>
<keyword evidence="9" id="KW-1185">Reference proteome</keyword>
<evidence type="ECO:0000259" key="7">
    <source>
        <dbReference type="SMART" id="SM00829"/>
    </source>
</evidence>
<dbReference type="Pfam" id="PF08240">
    <property type="entry name" value="ADH_N"/>
    <property type="match status" value="1"/>
</dbReference>
<accession>A0A420Y2N8</accession>
<dbReference type="GO" id="GO:0008270">
    <property type="term" value="F:zinc ion binding"/>
    <property type="evidence" value="ECO:0007669"/>
    <property type="project" value="InterPro"/>
</dbReference>
<dbReference type="PANTHER" id="PTHR43350">
    <property type="entry name" value="NAD-DEPENDENT ALCOHOL DEHYDROGENASE"/>
    <property type="match status" value="1"/>
</dbReference>
<dbReference type="PANTHER" id="PTHR43350:SF11">
    <property type="entry name" value="ENOYL REDUCTASE (ER) DOMAIN-CONTAINING PROTEIN"/>
    <property type="match status" value="1"/>
</dbReference>
<gene>
    <name evidence="8" type="ORF">DL546_004995</name>
</gene>
<dbReference type="OrthoDB" id="1560166at2759"/>
<dbReference type="EMBL" id="QVQW01000063">
    <property type="protein sequence ID" value="RKU42020.1"/>
    <property type="molecule type" value="Genomic_DNA"/>
</dbReference>
<dbReference type="STRING" id="177199.A0A420Y2N8"/>
<dbReference type="InterPro" id="IPR013149">
    <property type="entry name" value="ADH-like_C"/>
</dbReference>
<dbReference type="CDD" id="cd08278">
    <property type="entry name" value="benzyl_alcohol_DH"/>
    <property type="match status" value="1"/>
</dbReference>
<evidence type="ECO:0000313" key="9">
    <source>
        <dbReference type="Proteomes" id="UP000275385"/>
    </source>
</evidence>
<comment type="caution">
    <text evidence="8">The sequence shown here is derived from an EMBL/GenBank/DDBJ whole genome shotgun (WGS) entry which is preliminary data.</text>
</comment>
<keyword evidence="3 6" id="KW-0479">Metal-binding</keyword>
<sequence>MSRPTQAIVVADDRSLEFREVYLNEIQPDEVLVEIQASGVCHTDLSCAGNLLPTPLGAVLGHEGAGTVIETGRDVSSVQPGDKVLLSFSHCEKCPQCASGHPAYCHDFNFRNFGGHRPDQSSAMLTADGKPVYSTFFGQSSFARYTLAHRSSCVKVPADTNLELFAPLGCGIQTGAGAVLNSLNVREGSSLAVFGVGSVGMAAVMAAKLRGAKTIIAIDLQPTRLELAKEMGATHGILGSDSNVLQQIREICPPNGVDFAVDCAGVPAVIRTMIDALGTRGRAATVGAPGLGKTVAVDISEHLTYGKEYIGCSEGDSLPAKFLPWMMEQQAAGKFPLEKLVTVYDVKDFKQAIADSKSGKALKPVLRWS</sequence>
<dbReference type="InterPro" id="IPR011032">
    <property type="entry name" value="GroES-like_sf"/>
</dbReference>
<comment type="cofactor">
    <cofactor evidence="1 6">
        <name>Zn(2+)</name>
        <dbReference type="ChEBI" id="CHEBI:29105"/>
    </cofactor>
</comment>
<evidence type="ECO:0000256" key="6">
    <source>
        <dbReference type="RuleBase" id="RU361277"/>
    </source>
</evidence>
<reference evidence="8 9" key="1">
    <citation type="submission" date="2018-08" db="EMBL/GenBank/DDBJ databases">
        <title>Draft genome of the lignicolous fungus Coniochaeta pulveracea.</title>
        <authorList>
            <person name="Borstlap C.J."/>
            <person name="De Witt R.N."/>
            <person name="Botha A."/>
            <person name="Volschenk H."/>
        </authorList>
    </citation>
    <scope>NUCLEOTIDE SEQUENCE [LARGE SCALE GENOMIC DNA]</scope>
    <source>
        <strain evidence="8 9">CAB683</strain>
    </source>
</reference>
<dbReference type="InterPro" id="IPR002328">
    <property type="entry name" value="ADH_Zn_CS"/>
</dbReference>
<dbReference type="Gene3D" id="3.40.50.720">
    <property type="entry name" value="NAD(P)-binding Rossmann-like Domain"/>
    <property type="match status" value="1"/>
</dbReference>
<organism evidence="8 9">
    <name type="scientific">Coniochaeta pulveracea</name>
    <dbReference type="NCBI Taxonomy" id="177199"/>
    <lineage>
        <taxon>Eukaryota</taxon>
        <taxon>Fungi</taxon>
        <taxon>Dikarya</taxon>
        <taxon>Ascomycota</taxon>
        <taxon>Pezizomycotina</taxon>
        <taxon>Sordariomycetes</taxon>
        <taxon>Sordariomycetidae</taxon>
        <taxon>Coniochaetales</taxon>
        <taxon>Coniochaetaceae</taxon>
        <taxon>Coniochaeta</taxon>
    </lineage>
</organism>
<dbReference type="AlphaFoldDB" id="A0A420Y2N8"/>
<evidence type="ECO:0000256" key="4">
    <source>
        <dbReference type="ARBA" id="ARBA00022833"/>
    </source>
</evidence>